<dbReference type="InterPro" id="IPR025166">
    <property type="entry name" value="Integrase_DNA_bind_dom"/>
</dbReference>
<dbReference type="AlphaFoldDB" id="A0A7U4DNK0"/>
<keyword evidence="3" id="KW-0238">DNA-binding</keyword>
<dbReference type="RefSeq" id="WP_015723734.1">
    <property type="nucleotide sequence ID" value="NC_014972.1"/>
</dbReference>
<dbReference type="SUPFAM" id="SSF56349">
    <property type="entry name" value="DNA breaking-rejoining enzymes"/>
    <property type="match status" value="1"/>
</dbReference>
<keyword evidence="4" id="KW-0233">DNA recombination</keyword>
<protein>
    <submittedName>
        <fullName evidence="6">Integrase family protein</fullName>
    </submittedName>
</protein>
<dbReference type="CDD" id="cd00796">
    <property type="entry name" value="INT_Rci_Hp1_C"/>
    <property type="match status" value="1"/>
</dbReference>
<accession>A0A7U4DNK0</accession>
<gene>
    <name evidence="6" type="ordered locus">Despr_1019</name>
</gene>
<dbReference type="PANTHER" id="PTHR30629:SF2">
    <property type="entry name" value="PROPHAGE INTEGRASE INTS-RELATED"/>
    <property type="match status" value="1"/>
</dbReference>
<comment type="similarity">
    <text evidence="1">Belongs to the 'phage' integrase family.</text>
</comment>
<dbReference type="GO" id="GO:0003677">
    <property type="term" value="F:DNA binding"/>
    <property type="evidence" value="ECO:0007669"/>
    <property type="project" value="UniProtKB-KW"/>
</dbReference>
<evidence type="ECO:0000313" key="6">
    <source>
        <dbReference type="EMBL" id="ADW17191.1"/>
    </source>
</evidence>
<dbReference type="InterPro" id="IPR050808">
    <property type="entry name" value="Phage_Integrase"/>
</dbReference>
<dbReference type="Gene3D" id="1.10.443.10">
    <property type="entry name" value="Intergrase catalytic core"/>
    <property type="match status" value="1"/>
</dbReference>
<evidence type="ECO:0000313" key="7">
    <source>
        <dbReference type="Proteomes" id="UP000006365"/>
    </source>
</evidence>
<dbReference type="InterPro" id="IPR038488">
    <property type="entry name" value="Integrase_DNA-bd_sf"/>
</dbReference>
<dbReference type="GO" id="GO:0006310">
    <property type="term" value="P:DNA recombination"/>
    <property type="evidence" value="ECO:0007669"/>
    <property type="project" value="UniProtKB-KW"/>
</dbReference>
<dbReference type="InterPro" id="IPR013762">
    <property type="entry name" value="Integrase-like_cat_sf"/>
</dbReference>
<dbReference type="InterPro" id="IPR002104">
    <property type="entry name" value="Integrase_catalytic"/>
</dbReference>
<evidence type="ECO:0000256" key="2">
    <source>
        <dbReference type="ARBA" id="ARBA00022908"/>
    </source>
</evidence>
<dbReference type="Gene3D" id="3.30.160.390">
    <property type="entry name" value="Integrase, DNA-binding domain"/>
    <property type="match status" value="1"/>
</dbReference>
<evidence type="ECO:0000256" key="4">
    <source>
        <dbReference type="ARBA" id="ARBA00023172"/>
    </source>
</evidence>
<dbReference type="Pfam" id="PF00589">
    <property type="entry name" value="Phage_integrase"/>
    <property type="match status" value="1"/>
</dbReference>
<dbReference type="PROSITE" id="PS51898">
    <property type="entry name" value="TYR_RECOMBINASE"/>
    <property type="match status" value="1"/>
</dbReference>
<evidence type="ECO:0000259" key="5">
    <source>
        <dbReference type="PROSITE" id="PS51898"/>
    </source>
</evidence>
<dbReference type="InterPro" id="IPR010998">
    <property type="entry name" value="Integrase_recombinase_N"/>
</dbReference>
<dbReference type="GO" id="GO:0015074">
    <property type="term" value="P:DNA integration"/>
    <property type="evidence" value="ECO:0007669"/>
    <property type="project" value="UniProtKB-KW"/>
</dbReference>
<organism evidence="6 7">
    <name type="scientific">Desulfobulbus propionicus (strain ATCC 33891 / DSM 2032 / VKM B-1956 / 1pr3)</name>
    <dbReference type="NCBI Taxonomy" id="577650"/>
    <lineage>
        <taxon>Bacteria</taxon>
        <taxon>Pseudomonadati</taxon>
        <taxon>Thermodesulfobacteriota</taxon>
        <taxon>Desulfobulbia</taxon>
        <taxon>Desulfobulbales</taxon>
        <taxon>Desulfobulbaceae</taxon>
        <taxon>Desulfobulbus</taxon>
    </lineage>
</organism>
<feature type="domain" description="Tyr recombinase" evidence="5">
    <location>
        <begin position="203"/>
        <end position="375"/>
    </location>
</feature>
<name>A0A7U4DNK0_DESPD</name>
<keyword evidence="2" id="KW-0229">DNA integration</keyword>
<dbReference type="EMBL" id="CP002364">
    <property type="protein sequence ID" value="ADW17191.1"/>
    <property type="molecule type" value="Genomic_DNA"/>
</dbReference>
<keyword evidence="7" id="KW-1185">Reference proteome</keyword>
<evidence type="ECO:0000256" key="3">
    <source>
        <dbReference type="ARBA" id="ARBA00023125"/>
    </source>
</evidence>
<dbReference type="KEGG" id="dpr:Despr_1019"/>
<dbReference type="PANTHER" id="PTHR30629">
    <property type="entry name" value="PROPHAGE INTEGRASE"/>
    <property type="match status" value="1"/>
</dbReference>
<sequence length="393" mass="44760">MPVVKLSAEFVRNAVCTEGKKKDNYYDSTITGFIVEVRSTGGKTYALRYKDQHGRQIQHKIGDAKSITFDKARNAAKVLRSQVVLGDSPAEQRKSKKDVPTLAEFCSERYIPFIKGYKRSWKNDDSLLRNHLLPPLGTYRMNEITQIMVADLHHGMRANGFASGMANRVLVLLKYIFNLAIKWEVPDVKVNPAVDVKLYEATARERYLSIEETQRLLEQLEKSKNTQLKYIAPLLLLLGCRKRELLDSRWEEFDLERRSWRIPMSKSGKARHVPLSLSALEILRQLPRWEGCPYVIPNPDTRLPFVQMHRAWDNARKAAGLPDVRMHDLRHSMASNMVNSGRSIYEVAKVLGHSQLKTTQRYAHLSQETLLAAVDAAASNVPWLPAAAEKTPA</sequence>
<dbReference type="InterPro" id="IPR011010">
    <property type="entry name" value="DNA_brk_join_enz"/>
</dbReference>
<dbReference type="Proteomes" id="UP000006365">
    <property type="component" value="Chromosome"/>
</dbReference>
<reference evidence="6 7" key="1">
    <citation type="journal article" date="2011" name="Stand. Genomic Sci.">
        <title>Complete genome sequence of Desulfobulbus propionicus type strain (1pr3).</title>
        <authorList>
            <person name="Pagani I."/>
            <person name="Lapidus A."/>
            <person name="Nolan M."/>
            <person name="Lucas S."/>
            <person name="Hammon N."/>
            <person name="Deshpande S."/>
            <person name="Cheng J.F."/>
            <person name="Chertkov O."/>
            <person name="Davenport K."/>
            <person name="Tapia R."/>
            <person name="Han C."/>
            <person name="Goodwin L."/>
            <person name="Pitluck S."/>
            <person name="Liolios K."/>
            <person name="Mavromatis K."/>
            <person name="Ivanova N."/>
            <person name="Mikhailova N."/>
            <person name="Pati A."/>
            <person name="Chen A."/>
            <person name="Palaniappan K."/>
            <person name="Land M."/>
            <person name="Hauser L."/>
            <person name="Chang Y.J."/>
            <person name="Jeffries C.D."/>
            <person name="Detter J.C."/>
            <person name="Brambilla E."/>
            <person name="Kannan K.P."/>
            <person name="Djao O.D."/>
            <person name="Rohde M."/>
            <person name="Pukall R."/>
            <person name="Spring S."/>
            <person name="Goker M."/>
            <person name="Sikorski J."/>
            <person name="Woyke T."/>
            <person name="Bristow J."/>
            <person name="Eisen J.A."/>
            <person name="Markowitz V."/>
            <person name="Hugenholtz P."/>
            <person name="Kyrpides N.C."/>
            <person name="Klenk H.P."/>
        </authorList>
    </citation>
    <scope>NUCLEOTIDE SEQUENCE [LARGE SCALE GENOMIC DNA]</scope>
    <source>
        <strain evidence="7">ATCC 33891 / DSM 2032 / 1pr3</strain>
    </source>
</reference>
<proteinExistence type="inferred from homology"/>
<evidence type="ECO:0000256" key="1">
    <source>
        <dbReference type="ARBA" id="ARBA00008857"/>
    </source>
</evidence>
<dbReference type="Gene3D" id="1.10.150.130">
    <property type="match status" value="1"/>
</dbReference>
<dbReference type="Pfam" id="PF13356">
    <property type="entry name" value="Arm-DNA-bind_3"/>
    <property type="match status" value="1"/>
</dbReference>